<dbReference type="EMBL" id="JAINUF010000009">
    <property type="protein sequence ID" value="KAJ8349594.1"/>
    <property type="molecule type" value="Genomic_DNA"/>
</dbReference>
<organism evidence="4 5">
    <name type="scientific">Synaphobranchus kaupii</name>
    <name type="common">Kaup's arrowtooth eel</name>
    <dbReference type="NCBI Taxonomy" id="118154"/>
    <lineage>
        <taxon>Eukaryota</taxon>
        <taxon>Metazoa</taxon>
        <taxon>Chordata</taxon>
        <taxon>Craniata</taxon>
        <taxon>Vertebrata</taxon>
        <taxon>Euteleostomi</taxon>
        <taxon>Actinopterygii</taxon>
        <taxon>Neopterygii</taxon>
        <taxon>Teleostei</taxon>
        <taxon>Anguilliformes</taxon>
        <taxon>Synaphobranchidae</taxon>
        <taxon>Synaphobranchus</taxon>
    </lineage>
</organism>
<feature type="region of interest" description="Disordered" evidence="2">
    <location>
        <begin position="206"/>
        <end position="232"/>
    </location>
</feature>
<comment type="caution">
    <text evidence="4">The sequence shown here is derived from an EMBL/GenBank/DDBJ whole genome shotgun (WGS) entry which is preliminary data.</text>
</comment>
<evidence type="ECO:0000313" key="5">
    <source>
        <dbReference type="Proteomes" id="UP001152622"/>
    </source>
</evidence>
<dbReference type="Pfam" id="PF14723">
    <property type="entry name" value="SSFA2_C"/>
    <property type="match status" value="1"/>
</dbReference>
<dbReference type="PANTHER" id="PTHR17469:SF11">
    <property type="entry name" value="PROTEIN ITPRID2"/>
    <property type="match status" value="1"/>
</dbReference>
<name>A0A9Q1IPG0_SYNKA</name>
<keyword evidence="5" id="KW-1185">Reference proteome</keyword>
<dbReference type="InterPro" id="IPR029326">
    <property type="entry name" value="SSFA2_C"/>
</dbReference>
<feature type="domain" description="Sperm-specific antigen 2 C-terminal" evidence="3">
    <location>
        <begin position="336"/>
        <end position="470"/>
    </location>
</feature>
<accession>A0A9Q1IPG0</accession>
<dbReference type="InterPro" id="IPR043444">
    <property type="entry name" value="TESPA1-like"/>
</dbReference>
<evidence type="ECO:0000313" key="4">
    <source>
        <dbReference type="EMBL" id="KAJ8349594.1"/>
    </source>
</evidence>
<reference evidence="4" key="1">
    <citation type="journal article" date="2023" name="Science">
        <title>Genome structures resolve the early diversification of teleost fishes.</title>
        <authorList>
            <person name="Parey E."/>
            <person name="Louis A."/>
            <person name="Montfort J."/>
            <person name="Bouchez O."/>
            <person name="Roques C."/>
            <person name="Iampietro C."/>
            <person name="Lluch J."/>
            <person name="Castinel A."/>
            <person name="Donnadieu C."/>
            <person name="Desvignes T."/>
            <person name="Floi Bucao C."/>
            <person name="Jouanno E."/>
            <person name="Wen M."/>
            <person name="Mejri S."/>
            <person name="Dirks R."/>
            <person name="Jansen H."/>
            <person name="Henkel C."/>
            <person name="Chen W.J."/>
            <person name="Zahm M."/>
            <person name="Cabau C."/>
            <person name="Klopp C."/>
            <person name="Thompson A.W."/>
            <person name="Robinson-Rechavi M."/>
            <person name="Braasch I."/>
            <person name="Lecointre G."/>
            <person name="Bobe J."/>
            <person name="Postlethwait J.H."/>
            <person name="Berthelot C."/>
            <person name="Roest Crollius H."/>
            <person name="Guiguen Y."/>
        </authorList>
    </citation>
    <scope>NUCLEOTIDE SEQUENCE</scope>
    <source>
        <strain evidence="4">WJC10195</strain>
    </source>
</reference>
<dbReference type="AlphaFoldDB" id="A0A9Q1IPG0"/>
<evidence type="ECO:0000256" key="2">
    <source>
        <dbReference type="SAM" id="MobiDB-lite"/>
    </source>
</evidence>
<protein>
    <recommendedName>
        <fullName evidence="3">Sperm-specific antigen 2 C-terminal domain-containing protein</fullName>
    </recommendedName>
</protein>
<dbReference type="OrthoDB" id="1924287at2759"/>
<sequence length="579" mass="64522">MWPAECAPYPLLYTPSYLSRHHSFLQSAPSDWAKQGLGEHPHSWSTFSMLSVLHSAPYSSPDINLHTAPYSSPDINLYSAPYSSLNISLHSKPYSSLNIKAHSAPYSSPDINLHRPPYSSPDINLHSTTHRSPDIKAHSAPYSSTHTKLHSGLYSSPDINLHSAPYKSPDINLHSPPYSSPDINLHSTVHRSPFLNLHSTAHRSPDIKARSAPYSSPDISHHSASYSSPDINLHSRPYRSPDIKVHSAPYRSPDINLQSPPYSSPDISLHSAPIAHLIPTSTAPPTAHLLASTVPPTATSALLLTIHILATHVAIHTLLPTLVTPTPPGFAQATPSPLSRPSAILSCTEMYLKRVLHDIQSTVQSLTQHSSLLAECLPVPARRPQDPVMALYKKTLEEVQLMRSLNVFRTEMMDLELTLMKQHDRVYKDLTRQERKEAEQMQYMRSAVRHKLLKLELQQDKHLFLLDKQLRFPRCAGIYRHPMGIHGHGLDCLYGASRVQLWEPVSRLIQEQLSLWREMGSTSTSISRGTHCSGQSAMRPSSTWARGFCTPRVLLCNRHRVGLPYLSASNLTTQPTPSC</sequence>
<evidence type="ECO:0000259" key="3">
    <source>
        <dbReference type="Pfam" id="PF14723"/>
    </source>
</evidence>
<dbReference type="Proteomes" id="UP001152622">
    <property type="component" value="Chromosome 9"/>
</dbReference>
<feature type="compositionally biased region" description="Polar residues" evidence="2">
    <location>
        <begin position="213"/>
        <end position="230"/>
    </location>
</feature>
<keyword evidence="1" id="KW-0175">Coiled coil</keyword>
<proteinExistence type="predicted"/>
<gene>
    <name evidence="4" type="ORF">SKAU_G00247240</name>
</gene>
<dbReference type="PANTHER" id="PTHR17469">
    <property type="entry name" value="SPERM SPECIFIC ANTIGEN 2-RELATED"/>
    <property type="match status" value="1"/>
</dbReference>
<evidence type="ECO:0000256" key="1">
    <source>
        <dbReference type="ARBA" id="ARBA00023054"/>
    </source>
</evidence>